<sequence>MVDNEIFKDILQGGKVENAALKFAFYNTLLFILTGLCILTILGVYKVIESFIMPSVLALMFGVILFPFKRSIHTNITQWLTKLDNIDRPLIIGLLLIPLEWLDKFSCFIYNNIFVSKNKYYIIGGYGILKVLTYERSFLTLLTWIEKIYWFVSFVIDLFSTSYIFTLMVAYGIAYGCWIYAHDEGQLNKKFARTLSLPLWLTLISSFSQFFTFLKVIVFIGIIIVLGLISLGLIAPDIDGDEEDDVKNETIKNDDEMINDNESLNSVSMAFSSDFYITTIFGLCVLEWIAKRDYILFIIIASFLYAVFKEFCIKIGIIETFKSFVISFWSKIEEVVKRIVTITCPGSLRKFVKLMFTSDKIFLKGFKSSTQLISSIGAIMFLLVGGFCILFFTAFQIHSETVQIIKLGSNIISSQPDLLENAINYTGLDVDTYIDDIYKNGRNLIATNIRKLADTKDESKGDELELRVKEFLDNMYRKYEEGIEEDRLKNVTDKSIKEQIMGLTDLTKFKSELTNIVKENVDTIISVAKSAWSIVLLNISVLINIFGSILIFGVDVMNFILSLIIFFTMLYYLLSESYDKFVPMHILSEVTSNFNLSKDKKSLDISIAFENAISSVFVLSLKKATFYALYTYFINTLFDLKIIIIPTISSAIFAAVPIVPPYTLSIIGAIEIFFIRDETTFAGILYVLLSLFPTIFIENEFYKEVKGTHPYMTVLSVIGGYYWLGVIGIIFGPVILCSLITLFNIYISFSKNEKI</sequence>
<reference evidence="8" key="1">
    <citation type="submission" date="2017-02" db="UniProtKB">
        <authorList>
            <consortium name="WormBaseParasite"/>
        </authorList>
    </citation>
    <scope>IDENTIFICATION</scope>
</reference>
<feature type="transmembrane region" description="Helical" evidence="6">
    <location>
        <begin position="681"/>
        <end position="702"/>
    </location>
</feature>
<name>A0A0N4ZUZ4_PARTI</name>
<feature type="transmembrane region" description="Helical" evidence="6">
    <location>
        <begin position="556"/>
        <end position="574"/>
    </location>
</feature>
<dbReference type="GO" id="GO:0016020">
    <property type="term" value="C:membrane"/>
    <property type="evidence" value="ECO:0007669"/>
    <property type="project" value="UniProtKB-SubCell"/>
</dbReference>
<feature type="transmembrane region" description="Helical" evidence="6">
    <location>
        <begin position="296"/>
        <end position="318"/>
    </location>
</feature>
<feature type="transmembrane region" description="Helical" evidence="6">
    <location>
        <begin position="162"/>
        <end position="181"/>
    </location>
</feature>
<feature type="transmembrane region" description="Helical" evidence="6">
    <location>
        <begin position="722"/>
        <end position="747"/>
    </location>
</feature>
<feature type="transmembrane region" description="Helical" evidence="6">
    <location>
        <begin position="51"/>
        <end position="68"/>
    </location>
</feature>
<evidence type="ECO:0000256" key="1">
    <source>
        <dbReference type="ARBA" id="ARBA00004141"/>
    </source>
</evidence>
<proteinExistence type="inferred from homology"/>
<keyword evidence="7" id="KW-1185">Reference proteome</keyword>
<keyword evidence="4 6" id="KW-1133">Transmembrane helix</keyword>
<comment type="subcellular location">
    <subcellularLocation>
        <location evidence="1">Membrane</location>
        <topology evidence="1">Multi-pass membrane protein</topology>
    </subcellularLocation>
</comment>
<evidence type="ECO:0000256" key="6">
    <source>
        <dbReference type="SAM" id="Phobius"/>
    </source>
</evidence>
<evidence type="ECO:0000313" key="8">
    <source>
        <dbReference type="WBParaSite" id="PTRK_0001240500.1"/>
    </source>
</evidence>
<dbReference type="WBParaSite" id="PTRK_0001240500.1">
    <property type="protein sequence ID" value="PTRK_0001240500.1"/>
    <property type="gene ID" value="PTRK_0001240500"/>
</dbReference>
<feature type="transmembrane region" description="Helical" evidence="6">
    <location>
        <begin position="213"/>
        <end position="235"/>
    </location>
</feature>
<evidence type="ECO:0000313" key="7">
    <source>
        <dbReference type="Proteomes" id="UP000038045"/>
    </source>
</evidence>
<evidence type="ECO:0000256" key="3">
    <source>
        <dbReference type="ARBA" id="ARBA00022692"/>
    </source>
</evidence>
<dbReference type="InterPro" id="IPR002549">
    <property type="entry name" value="AI-2E-like"/>
</dbReference>
<feature type="transmembrane region" description="Helical" evidence="6">
    <location>
        <begin position="267"/>
        <end position="289"/>
    </location>
</feature>
<keyword evidence="5 6" id="KW-0472">Membrane</keyword>
<dbReference type="PANTHER" id="PTHR21716:SF4">
    <property type="entry name" value="TRANSMEMBRANE PROTEIN 245"/>
    <property type="match status" value="1"/>
</dbReference>
<protein>
    <submittedName>
        <fullName evidence="8">Transmembrane protein</fullName>
    </submittedName>
</protein>
<comment type="similarity">
    <text evidence="2">Belongs to the autoinducer-2 exporter (AI-2E) (TC 2.A.86) family.</text>
</comment>
<accession>A0A0N4ZUZ4</accession>
<evidence type="ECO:0000256" key="5">
    <source>
        <dbReference type="ARBA" id="ARBA00023136"/>
    </source>
</evidence>
<dbReference type="Proteomes" id="UP000038045">
    <property type="component" value="Unplaced"/>
</dbReference>
<organism evidence="7 8">
    <name type="scientific">Parastrongyloides trichosuri</name>
    <name type="common">Possum-specific nematode worm</name>
    <dbReference type="NCBI Taxonomy" id="131310"/>
    <lineage>
        <taxon>Eukaryota</taxon>
        <taxon>Metazoa</taxon>
        <taxon>Ecdysozoa</taxon>
        <taxon>Nematoda</taxon>
        <taxon>Chromadorea</taxon>
        <taxon>Rhabditida</taxon>
        <taxon>Tylenchina</taxon>
        <taxon>Panagrolaimomorpha</taxon>
        <taxon>Strongyloidoidea</taxon>
        <taxon>Strongyloididae</taxon>
        <taxon>Parastrongyloides</taxon>
    </lineage>
</organism>
<feature type="transmembrane region" description="Helical" evidence="6">
    <location>
        <begin position="624"/>
        <end position="645"/>
    </location>
</feature>
<keyword evidence="3 6" id="KW-0812">Transmembrane</keyword>
<dbReference type="PANTHER" id="PTHR21716">
    <property type="entry name" value="TRANSMEMBRANE PROTEIN"/>
    <property type="match status" value="1"/>
</dbReference>
<feature type="transmembrane region" description="Helical" evidence="6">
    <location>
        <begin position="651"/>
        <end position="674"/>
    </location>
</feature>
<feature type="transmembrane region" description="Helical" evidence="6">
    <location>
        <begin position="531"/>
        <end position="550"/>
    </location>
</feature>
<feature type="transmembrane region" description="Helical" evidence="6">
    <location>
        <begin position="23"/>
        <end position="45"/>
    </location>
</feature>
<feature type="transmembrane region" description="Helical" evidence="6">
    <location>
        <begin position="372"/>
        <end position="395"/>
    </location>
</feature>
<evidence type="ECO:0000256" key="4">
    <source>
        <dbReference type="ARBA" id="ARBA00022989"/>
    </source>
</evidence>
<dbReference type="AlphaFoldDB" id="A0A0N4ZUZ4"/>
<evidence type="ECO:0000256" key="2">
    <source>
        <dbReference type="ARBA" id="ARBA00009773"/>
    </source>
</evidence>